<dbReference type="GO" id="GO:0043571">
    <property type="term" value="P:maintenance of CRISPR repeat elements"/>
    <property type="evidence" value="ECO:0007669"/>
    <property type="project" value="UniProtKB-UniRule"/>
</dbReference>
<evidence type="ECO:0000256" key="5">
    <source>
        <dbReference type="ARBA" id="ARBA00022759"/>
    </source>
</evidence>
<keyword evidence="5 9" id="KW-0255">Endonuclease</keyword>
<comment type="subunit">
    <text evidence="9">Homodimer, forms a heterotetramer with a Cas1 homodimer.</text>
</comment>
<evidence type="ECO:0000256" key="4">
    <source>
        <dbReference type="ARBA" id="ARBA00022723"/>
    </source>
</evidence>
<feature type="binding site" evidence="9">
    <location>
        <position position="12"/>
    </location>
    <ligand>
        <name>Mg(2+)</name>
        <dbReference type="ChEBI" id="CHEBI:18420"/>
        <note>catalytic</note>
    </ligand>
</feature>
<dbReference type="Pfam" id="PF09827">
    <property type="entry name" value="CRISPR_Cas2"/>
    <property type="match status" value="1"/>
</dbReference>
<evidence type="ECO:0000256" key="6">
    <source>
        <dbReference type="ARBA" id="ARBA00022801"/>
    </source>
</evidence>
<keyword evidence="3 9" id="KW-0540">Nuclease</keyword>
<name>A0A832I5C7_9THEM</name>
<dbReference type="EC" id="3.1.-.-" evidence="9"/>
<dbReference type="GO" id="GO:0046872">
    <property type="term" value="F:metal ion binding"/>
    <property type="evidence" value="ECO:0007669"/>
    <property type="project" value="UniProtKB-UniRule"/>
</dbReference>
<dbReference type="NCBIfam" id="TIGR01573">
    <property type="entry name" value="cas2"/>
    <property type="match status" value="1"/>
</dbReference>
<gene>
    <name evidence="9 10" type="primary">cas2</name>
    <name evidence="10" type="ORF">ENW55_01680</name>
</gene>
<evidence type="ECO:0000256" key="3">
    <source>
        <dbReference type="ARBA" id="ARBA00022722"/>
    </source>
</evidence>
<dbReference type="GO" id="GO:0051607">
    <property type="term" value="P:defense response to virus"/>
    <property type="evidence" value="ECO:0007669"/>
    <property type="project" value="UniProtKB-UniRule"/>
</dbReference>
<dbReference type="CDD" id="cd09725">
    <property type="entry name" value="Cas2_I_II_III"/>
    <property type="match status" value="1"/>
</dbReference>
<dbReference type="GO" id="GO:0016787">
    <property type="term" value="F:hydrolase activity"/>
    <property type="evidence" value="ECO:0007669"/>
    <property type="project" value="UniProtKB-KW"/>
</dbReference>
<evidence type="ECO:0000256" key="2">
    <source>
        <dbReference type="ARBA" id="ARBA00009959"/>
    </source>
</evidence>
<dbReference type="HAMAP" id="MF_01471">
    <property type="entry name" value="Cas2"/>
    <property type="match status" value="1"/>
</dbReference>
<evidence type="ECO:0000256" key="9">
    <source>
        <dbReference type="HAMAP-Rule" id="MF_01471"/>
    </source>
</evidence>
<dbReference type="InterPro" id="IPR019199">
    <property type="entry name" value="Virulence_VapD/CRISPR_Cas2"/>
</dbReference>
<evidence type="ECO:0000256" key="1">
    <source>
        <dbReference type="ARBA" id="ARBA00001946"/>
    </source>
</evidence>
<evidence type="ECO:0000256" key="7">
    <source>
        <dbReference type="ARBA" id="ARBA00022842"/>
    </source>
</evidence>
<organism evidence="10">
    <name type="scientific">Pseudothermotoga hypogea</name>
    <dbReference type="NCBI Taxonomy" id="57487"/>
    <lineage>
        <taxon>Bacteria</taxon>
        <taxon>Thermotogati</taxon>
        <taxon>Thermotogota</taxon>
        <taxon>Thermotogae</taxon>
        <taxon>Thermotogales</taxon>
        <taxon>Thermotogaceae</taxon>
        <taxon>Pseudothermotoga</taxon>
    </lineage>
</organism>
<dbReference type="PANTHER" id="PTHR34405">
    <property type="entry name" value="CRISPR-ASSOCIATED ENDORIBONUCLEASE CAS2"/>
    <property type="match status" value="1"/>
</dbReference>
<keyword evidence="4 9" id="KW-0479">Metal-binding</keyword>
<keyword evidence="7 9" id="KW-0460">Magnesium</keyword>
<dbReference type="InterPro" id="IPR021127">
    <property type="entry name" value="CRISPR_associated_Cas2"/>
</dbReference>
<comment type="caution">
    <text evidence="10">The sequence shown here is derived from an EMBL/GenBank/DDBJ whole genome shotgun (WGS) entry which is preliminary data.</text>
</comment>
<evidence type="ECO:0000256" key="8">
    <source>
        <dbReference type="ARBA" id="ARBA00023118"/>
    </source>
</evidence>
<keyword evidence="6 9" id="KW-0378">Hydrolase</keyword>
<comment type="function">
    <text evidence="9">CRISPR (clustered regularly interspaced short palindromic repeat), is an adaptive immune system that provides protection against mobile genetic elements (viruses, transposable elements and conjugative plasmids). CRISPR clusters contain sequences complementary to antecedent mobile elements and target invading nucleic acids. CRISPR clusters are transcribed and processed into CRISPR RNA (crRNA). Functions as a ssRNA-specific endoribonuclease. Involved in the integration of spacer DNA into the CRISPR cassette.</text>
</comment>
<comment type="similarity">
    <text evidence="2 9">Belongs to the CRISPR-associated endoribonuclease Cas2 protein family.</text>
</comment>
<dbReference type="EMBL" id="DTKQ01000013">
    <property type="protein sequence ID" value="HGZ78680.1"/>
    <property type="molecule type" value="Genomic_DNA"/>
</dbReference>
<proteinExistence type="inferred from homology"/>
<dbReference type="PANTHER" id="PTHR34405:SF3">
    <property type="entry name" value="CRISPR-ASSOCIATED ENDORIBONUCLEASE CAS2 3"/>
    <property type="match status" value="1"/>
</dbReference>
<comment type="cofactor">
    <cofactor evidence="1 9">
        <name>Mg(2+)</name>
        <dbReference type="ChEBI" id="CHEBI:18420"/>
    </cofactor>
</comment>
<dbReference type="SUPFAM" id="SSF143430">
    <property type="entry name" value="TTP0101/SSO1404-like"/>
    <property type="match status" value="1"/>
</dbReference>
<sequence length="96" mass="11241">MSGTPGYLVSYDVSDDRRRRKVERIISERGVRIQYSCFYCPVDRRAILNLLIRLMKIIDKTKDSIIAVSLSKDWEKLTIGTLRNPVASRRNERRVI</sequence>
<reference evidence="10" key="1">
    <citation type="journal article" date="2020" name="mSystems">
        <title>Genome- and Community-Level Interaction Insights into Carbon Utilization and Element Cycling Functions of Hydrothermarchaeota in Hydrothermal Sediment.</title>
        <authorList>
            <person name="Zhou Z."/>
            <person name="Liu Y."/>
            <person name="Xu W."/>
            <person name="Pan J."/>
            <person name="Luo Z.H."/>
            <person name="Li M."/>
        </authorList>
    </citation>
    <scope>NUCLEOTIDE SEQUENCE [LARGE SCALE GENOMIC DNA]</scope>
    <source>
        <strain evidence="10">SpSt-86</strain>
    </source>
</reference>
<dbReference type="Gene3D" id="3.30.70.240">
    <property type="match status" value="1"/>
</dbReference>
<protein>
    <recommendedName>
        <fullName evidence="9">CRISPR-associated endoribonuclease Cas2</fullName>
        <ecNumber evidence="9">3.1.-.-</ecNumber>
    </recommendedName>
</protein>
<accession>A0A832I5C7</accession>
<dbReference type="GO" id="GO:0004521">
    <property type="term" value="F:RNA endonuclease activity"/>
    <property type="evidence" value="ECO:0007669"/>
    <property type="project" value="InterPro"/>
</dbReference>
<evidence type="ECO:0000313" key="10">
    <source>
        <dbReference type="EMBL" id="HGZ78680.1"/>
    </source>
</evidence>
<keyword evidence="8 9" id="KW-0051">Antiviral defense</keyword>
<dbReference type="AlphaFoldDB" id="A0A832I5C7"/>